<dbReference type="PANTHER" id="PTHR24067">
    <property type="entry name" value="UBIQUITIN-CONJUGATING ENZYME E2"/>
    <property type="match status" value="1"/>
</dbReference>
<protein>
    <recommendedName>
        <fullName evidence="2">UBC core domain-containing protein</fullName>
    </recommendedName>
</protein>
<dbReference type="AlphaFoldDB" id="W7HYD3"/>
<dbReference type="InterPro" id="IPR050113">
    <property type="entry name" value="Ub_conjugating_enzyme"/>
</dbReference>
<dbReference type="PROSITE" id="PS50127">
    <property type="entry name" value="UBC_2"/>
    <property type="match status" value="1"/>
</dbReference>
<organism evidence="3 4">
    <name type="scientific">Drechslerella stenobrocha 248</name>
    <dbReference type="NCBI Taxonomy" id="1043628"/>
    <lineage>
        <taxon>Eukaryota</taxon>
        <taxon>Fungi</taxon>
        <taxon>Dikarya</taxon>
        <taxon>Ascomycota</taxon>
        <taxon>Pezizomycotina</taxon>
        <taxon>Orbiliomycetes</taxon>
        <taxon>Orbiliales</taxon>
        <taxon>Orbiliaceae</taxon>
        <taxon>Drechslerella</taxon>
    </lineage>
</organism>
<accession>W7HYD3</accession>
<dbReference type="Proteomes" id="UP000024837">
    <property type="component" value="Unassembled WGS sequence"/>
</dbReference>
<dbReference type="InterPro" id="IPR000608">
    <property type="entry name" value="UBC"/>
</dbReference>
<evidence type="ECO:0000259" key="2">
    <source>
        <dbReference type="PROSITE" id="PS50127"/>
    </source>
</evidence>
<dbReference type="SMART" id="SM00212">
    <property type="entry name" value="UBCc"/>
    <property type="match status" value="1"/>
</dbReference>
<name>W7HYD3_9PEZI</name>
<evidence type="ECO:0000256" key="1">
    <source>
        <dbReference type="ARBA" id="ARBA00022786"/>
    </source>
</evidence>
<keyword evidence="1" id="KW-0833">Ubl conjugation pathway</keyword>
<dbReference type="InterPro" id="IPR016135">
    <property type="entry name" value="UBQ-conjugating_enzyme/RWD"/>
</dbReference>
<sequence length="168" mass="18590">MSAASASLNRRLIQELHKSRTEQNPALTYLEPLDDSDLHHWHAGLRGTPDSPYEGGVWDVDIAIPDNYPLAPPTIKFKTKICHPNVHIQTGEICLDLLKSEWSAAYTISSTMTAIQTLLTSPEPDSPLNVDAAALLRSGDNVGYESLVRFYVWRYAQKHNGADDGYAA</sequence>
<dbReference type="Gene3D" id="3.10.110.10">
    <property type="entry name" value="Ubiquitin Conjugating Enzyme"/>
    <property type="match status" value="1"/>
</dbReference>
<dbReference type="HOGENOM" id="CLU_030988_13_0_1"/>
<feature type="domain" description="UBC core" evidence="2">
    <location>
        <begin position="7"/>
        <end position="157"/>
    </location>
</feature>
<reference evidence="3 4" key="1">
    <citation type="submission" date="2013-05" db="EMBL/GenBank/DDBJ databases">
        <title>Drechslerella stenobrocha genome reveals carnivorous origination and mechanical trapping mechanism of predatory fungi.</title>
        <authorList>
            <person name="Liu X."/>
            <person name="Zhang W."/>
            <person name="Liu K."/>
        </authorList>
    </citation>
    <scope>NUCLEOTIDE SEQUENCE [LARGE SCALE GENOMIC DNA]</scope>
    <source>
        <strain evidence="3 4">248</strain>
    </source>
</reference>
<proteinExistence type="predicted"/>
<dbReference type="CDD" id="cd23812">
    <property type="entry name" value="UBCc_ScPEX4-like"/>
    <property type="match status" value="1"/>
</dbReference>
<dbReference type="EMBL" id="KI966387">
    <property type="protein sequence ID" value="EWC48484.1"/>
    <property type="molecule type" value="Genomic_DNA"/>
</dbReference>
<gene>
    <name evidence="3" type="ORF">DRE_07760</name>
</gene>
<keyword evidence="4" id="KW-1185">Reference proteome</keyword>
<dbReference type="SUPFAM" id="SSF54495">
    <property type="entry name" value="UBC-like"/>
    <property type="match status" value="1"/>
</dbReference>
<evidence type="ECO:0000313" key="4">
    <source>
        <dbReference type="Proteomes" id="UP000024837"/>
    </source>
</evidence>
<dbReference type="Pfam" id="PF00179">
    <property type="entry name" value="UQ_con"/>
    <property type="match status" value="1"/>
</dbReference>
<evidence type="ECO:0000313" key="3">
    <source>
        <dbReference type="EMBL" id="EWC48484.1"/>
    </source>
</evidence>
<dbReference type="OrthoDB" id="9973183at2759"/>